<dbReference type="InterPro" id="IPR013099">
    <property type="entry name" value="K_chnl_dom"/>
</dbReference>
<evidence type="ECO:0000313" key="10">
    <source>
        <dbReference type="EMBL" id="CAH2052281.1"/>
    </source>
</evidence>
<evidence type="ECO:0000256" key="2">
    <source>
        <dbReference type="ARBA" id="ARBA00022448"/>
    </source>
</evidence>
<feature type="non-terminal residue" evidence="10">
    <location>
        <position position="1"/>
    </location>
</feature>
<keyword evidence="3 8" id="KW-0812">Transmembrane</keyword>
<keyword evidence="7" id="KW-0407">Ion channel</keyword>
<dbReference type="Gene3D" id="1.10.287.70">
    <property type="match status" value="1"/>
</dbReference>
<dbReference type="InterPro" id="IPR003280">
    <property type="entry name" value="2pore_dom_K_chnl"/>
</dbReference>
<evidence type="ECO:0000256" key="7">
    <source>
        <dbReference type="ARBA" id="ARBA00023303"/>
    </source>
</evidence>
<feature type="transmembrane region" description="Helical" evidence="8">
    <location>
        <begin position="64"/>
        <end position="85"/>
    </location>
</feature>
<dbReference type="PANTHER" id="PTHR11003">
    <property type="entry name" value="POTASSIUM CHANNEL, SUBFAMILY K"/>
    <property type="match status" value="1"/>
</dbReference>
<keyword evidence="4 8" id="KW-1133">Transmembrane helix</keyword>
<keyword evidence="5" id="KW-0406">Ion transport</keyword>
<feature type="transmembrane region" description="Helical" evidence="8">
    <location>
        <begin position="31"/>
        <end position="52"/>
    </location>
</feature>
<dbReference type="SUPFAM" id="SSF81324">
    <property type="entry name" value="Voltage-gated potassium channels"/>
    <property type="match status" value="1"/>
</dbReference>
<dbReference type="PANTHER" id="PTHR11003:SF257">
    <property type="entry name" value="POTASSIUM CHANNEL DOMAIN-CONTAINING PROTEIN"/>
    <property type="match status" value="1"/>
</dbReference>
<dbReference type="EMBL" id="OW152832">
    <property type="protein sequence ID" value="CAH2052281.1"/>
    <property type="molecule type" value="Genomic_DNA"/>
</dbReference>
<gene>
    <name evidence="10" type="ORF">IPOD504_LOCUS8153</name>
</gene>
<accession>A0ABN8IAP3</accession>
<evidence type="ECO:0000313" key="11">
    <source>
        <dbReference type="Proteomes" id="UP000837857"/>
    </source>
</evidence>
<evidence type="ECO:0000259" key="9">
    <source>
        <dbReference type="Pfam" id="PF07885"/>
    </source>
</evidence>
<sequence length="137" mass="15116">MASQYGVGYREMALGEYSSNDSNNHYEEHEWNLALAFFYSLTVLTTIGYGNIAPRTILGKSVTILYAIIGIPLTLVYLSSVGSLLSKMARIDTNLEFPPPPPEEEIVAIVTKKEPQGSFGNMVAYNALPEMLDHVNN</sequence>
<evidence type="ECO:0000256" key="5">
    <source>
        <dbReference type="ARBA" id="ARBA00023065"/>
    </source>
</evidence>
<evidence type="ECO:0000256" key="1">
    <source>
        <dbReference type="ARBA" id="ARBA00004141"/>
    </source>
</evidence>
<evidence type="ECO:0000256" key="8">
    <source>
        <dbReference type="SAM" id="Phobius"/>
    </source>
</evidence>
<evidence type="ECO:0000256" key="3">
    <source>
        <dbReference type="ARBA" id="ARBA00022692"/>
    </source>
</evidence>
<keyword evidence="11" id="KW-1185">Reference proteome</keyword>
<evidence type="ECO:0000256" key="6">
    <source>
        <dbReference type="ARBA" id="ARBA00023136"/>
    </source>
</evidence>
<keyword evidence="6 8" id="KW-0472">Membrane</keyword>
<reference evidence="10" key="1">
    <citation type="submission" date="2022-03" db="EMBL/GenBank/DDBJ databases">
        <authorList>
            <person name="Martin H S."/>
        </authorList>
    </citation>
    <scope>NUCLEOTIDE SEQUENCE</scope>
</reference>
<dbReference type="Proteomes" id="UP000837857">
    <property type="component" value="Chromosome 20"/>
</dbReference>
<protein>
    <recommendedName>
        <fullName evidence="9">Potassium channel domain-containing protein</fullName>
    </recommendedName>
</protein>
<keyword evidence="2" id="KW-0813">Transport</keyword>
<comment type="subcellular location">
    <subcellularLocation>
        <location evidence="1">Membrane</location>
        <topology evidence="1">Multi-pass membrane protein</topology>
    </subcellularLocation>
</comment>
<name>A0ABN8IAP3_9NEOP</name>
<organism evidence="10 11">
    <name type="scientific">Iphiclides podalirius</name>
    <name type="common">scarce swallowtail</name>
    <dbReference type="NCBI Taxonomy" id="110791"/>
    <lineage>
        <taxon>Eukaryota</taxon>
        <taxon>Metazoa</taxon>
        <taxon>Ecdysozoa</taxon>
        <taxon>Arthropoda</taxon>
        <taxon>Hexapoda</taxon>
        <taxon>Insecta</taxon>
        <taxon>Pterygota</taxon>
        <taxon>Neoptera</taxon>
        <taxon>Endopterygota</taxon>
        <taxon>Lepidoptera</taxon>
        <taxon>Glossata</taxon>
        <taxon>Ditrysia</taxon>
        <taxon>Papilionoidea</taxon>
        <taxon>Papilionidae</taxon>
        <taxon>Papilioninae</taxon>
        <taxon>Iphiclides</taxon>
    </lineage>
</organism>
<evidence type="ECO:0000256" key="4">
    <source>
        <dbReference type="ARBA" id="ARBA00022989"/>
    </source>
</evidence>
<proteinExistence type="predicted"/>
<dbReference type="Pfam" id="PF07885">
    <property type="entry name" value="Ion_trans_2"/>
    <property type="match status" value="1"/>
</dbReference>
<feature type="domain" description="Potassium channel" evidence="9">
    <location>
        <begin position="29"/>
        <end position="86"/>
    </location>
</feature>